<dbReference type="Proteomes" id="UP000637383">
    <property type="component" value="Unassembled WGS sequence"/>
</dbReference>
<evidence type="ECO:0000256" key="4">
    <source>
        <dbReference type="SAM" id="MobiDB-lite"/>
    </source>
</evidence>
<dbReference type="SUPFAM" id="SSF50978">
    <property type="entry name" value="WD40 repeat-like"/>
    <property type="match status" value="1"/>
</dbReference>
<evidence type="ECO:0000256" key="2">
    <source>
        <dbReference type="ARBA" id="ARBA00022737"/>
    </source>
</evidence>
<dbReference type="PROSITE" id="PS50082">
    <property type="entry name" value="WD_REPEATS_2"/>
    <property type="match status" value="5"/>
</dbReference>
<evidence type="ECO:0000256" key="1">
    <source>
        <dbReference type="ARBA" id="ARBA00022574"/>
    </source>
</evidence>
<dbReference type="Gene3D" id="2.160.20.80">
    <property type="entry name" value="E3 ubiquitin-protein ligase SopA"/>
    <property type="match status" value="1"/>
</dbReference>
<dbReference type="InterPro" id="IPR001680">
    <property type="entry name" value="WD40_rpt"/>
</dbReference>
<comment type="caution">
    <text evidence="6">The sequence shown here is derived from an EMBL/GenBank/DDBJ whole genome shotgun (WGS) entry which is preliminary data.</text>
</comment>
<keyword evidence="7" id="KW-1185">Reference proteome</keyword>
<keyword evidence="1 3" id="KW-0853">WD repeat</keyword>
<dbReference type="SUPFAM" id="SSF141571">
    <property type="entry name" value="Pentapeptide repeat-like"/>
    <property type="match status" value="1"/>
</dbReference>
<dbReference type="PROSITE" id="PS00678">
    <property type="entry name" value="WD_REPEATS_1"/>
    <property type="match status" value="2"/>
</dbReference>
<evidence type="ECO:0000313" key="7">
    <source>
        <dbReference type="Proteomes" id="UP000637383"/>
    </source>
</evidence>
<dbReference type="CDD" id="cd00200">
    <property type="entry name" value="WD40"/>
    <property type="match status" value="1"/>
</dbReference>
<feature type="region of interest" description="Disordered" evidence="4">
    <location>
        <begin position="487"/>
        <end position="513"/>
    </location>
</feature>
<keyword evidence="2" id="KW-0677">Repeat</keyword>
<dbReference type="PRINTS" id="PR00320">
    <property type="entry name" value="GPROTEINBRPT"/>
</dbReference>
<dbReference type="RefSeq" id="WP_190956917.1">
    <property type="nucleotide sequence ID" value="NZ_JACJTU010000020.1"/>
</dbReference>
<dbReference type="Pfam" id="PF00805">
    <property type="entry name" value="Pentapeptide"/>
    <property type="match status" value="2"/>
</dbReference>
<protein>
    <submittedName>
        <fullName evidence="6">Pentapeptide repeat-containing protein</fullName>
    </submittedName>
</protein>
<feature type="repeat" description="WD" evidence="3">
    <location>
        <begin position="66"/>
        <end position="107"/>
    </location>
</feature>
<keyword evidence="5" id="KW-0472">Membrane</keyword>
<dbReference type="InterPro" id="IPR001646">
    <property type="entry name" value="5peptide_repeat"/>
</dbReference>
<feature type="repeat" description="WD" evidence="3">
    <location>
        <begin position="298"/>
        <end position="339"/>
    </location>
</feature>
<reference evidence="6 7" key="1">
    <citation type="journal article" date="2020" name="ISME J.">
        <title>Comparative genomics reveals insights into cyanobacterial evolution and habitat adaptation.</title>
        <authorList>
            <person name="Chen M.Y."/>
            <person name="Teng W.K."/>
            <person name="Zhao L."/>
            <person name="Hu C.X."/>
            <person name="Zhou Y.K."/>
            <person name="Han B.P."/>
            <person name="Song L.R."/>
            <person name="Shu W.S."/>
        </authorList>
    </citation>
    <scope>NUCLEOTIDE SEQUENCE [LARGE SCALE GENOMIC DNA]</scope>
    <source>
        <strain evidence="6 7">FACHB-159</strain>
    </source>
</reference>
<feature type="repeat" description="WD" evidence="3">
    <location>
        <begin position="202"/>
        <end position="244"/>
    </location>
</feature>
<sequence>MISTQISRKTITFLTLLAAVVTVAGLLWFKFQSSSQTPKTSQATSKNALPSEAWRNTQLLRTLAEPSGRTQWITSLAISSDGKILVSGTDDGTVKLWSLEKGELLGTLSKHSGSIKSVAISSDGKQAASASEDKTVKLWELNTGKLLHSFDDYTNEVKFITFNADNQSLISVSDEKENNSENKTKKTIKIWDLNTRKIATTLSGGTGTVNAVAWSPKKQILAIGSDGANTVDLWDLKNKKQLNTLMTQSPKVVALAIDIDGQVLANSGNFGSLQLWNLNSNKAEMPFGGEDNKGNYNLSGNSGTIDSIAFSPDGKTLFTGSRDLTVKMWNISNGELIRVLKNHAAWVEAIAITPDGKTLVTGSALGEIKLWQTSSQAATVRKEVAENVRKLLGTKDCKECDLSGADLRNFNLNEVDLRWANLSGANLSGVNLNDAKLQNAILFDTNLKGANLENANLEGTNLENANLEGINLKNAKVAGAILPKTKLNPDKNQIESGKSNESVKPDDKNKKAQ</sequence>
<feature type="repeat" description="WD" evidence="3">
    <location>
        <begin position="340"/>
        <end position="381"/>
    </location>
</feature>
<dbReference type="PROSITE" id="PS50294">
    <property type="entry name" value="WD_REPEATS_REGION"/>
    <property type="match status" value="4"/>
</dbReference>
<dbReference type="Gene3D" id="2.130.10.10">
    <property type="entry name" value="YVTN repeat-like/Quinoprotein amine dehydrogenase"/>
    <property type="match status" value="3"/>
</dbReference>
<feature type="compositionally biased region" description="Basic and acidic residues" evidence="4">
    <location>
        <begin position="501"/>
        <end position="513"/>
    </location>
</feature>
<dbReference type="EMBL" id="JACJTU010000020">
    <property type="protein sequence ID" value="MBD2736270.1"/>
    <property type="molecule type" value="Genomic_DNA"/>
</dbReference>
<organism evidence="6 7">
    <name type="scientific">Nostoc paludosum FACHB-159</name>
    <dbReference type="NCBI Taxonomy" id="2692908"/>
    <lineage>
        <taxon>Bacteria</taxon>
        <taxon>Bacillati</taxon>
        <taxon>Cyanobacteriota</taxon>
        <taxon>Cyanophyceae</taxon>
        <taxon>Nostocales</taxon>
        <taxon>Nostocaceae</taxon>
        <taxon>Nostoc</taxon>
    </lineage>
</organism>
<dbReference type="InterPro" id="IPR036322">
    <property type="entry name" value="WD40_repeat_dom_sf"/>
</dbReference>
<gene>
    <name evidence="6" type="ORF">H6H03_20620</name>
</gene>
<evidence type="ECO:0000313" key="6">
    <source>
        <dbReference type="EMBL" id="MBD2736270.1"/>
    </source>
</evidence>
<keyword evidence="5" id="KW-1133">Transmembrane helix</keyword>
<evidence type="ECO:0000256" key="3">
    <source>
        <dbReference type="PROSITE-ProRule" id="PRU00221"/>
    </source>
</evidence>
<name>A0ABR8KB53_9NOSO</name>
<dbReference type="InterPro" id="IPR020472">
    <property type="entry name" value="WD40_PAC1"/>
</dbReference>
<feature type="repeat" description="WD" evidence="3">
    <location>
        <begin position="108"/>
        <end position="149"/>
    </location>
</feature>
<dbReference type="Pfam" id="PF00400">
    <property type="entry name" value="WD40"/>
    <property type="match status" value="5"/>
</dbReference>
<evidence type="ECO:0000256" key="5">
    <source>
        <dbReference type="SAM" id="Phobius"/>
    </source>
</evidence>
<dbReference type="InterPro" id="IPR019775">
    <property type="entry name" value="WD40_repeat_CS"/>
</dbReference>
<proteinExistence type="predicted"/>
<feature type="transmembrane region" description="Helical" evidence="5">
    <location>
        <begin position="12"/>
        <end position="31"/>
    </location>
</feature>
<accession>A0ABR8KB53</accession>
<dbReference type="PANTHER" id="PTHR22847">
    <property type="entry name" value="WD40 REPEAT PROTEIN"/>
    <property type="match status" value="1"/>
</dbReference>
<dbReference type="PANTHER" id="PTHR22847:SF637">
    <property type="entry name" value="WD REPEAT DOMAIN 5B"/>
    <property type="match status" value="1"/>
</dbReference>
<dbReference type="InterPro" id="IPR015943">
    <property type="entry name" value="WD40/YVTN_repeat-like_dom_sf"/>
</dbReference>
<keyword evidence="5" id="KW-0812">Transmembrane</keyword>
<dbReference type="SMART" id="SM00320">
    <property type="entry name" value="WD40"/>
    <property type="match status" value="7"/>
</dbReference>